<sequence>MGILLSILKGQAEANPIDIPIDFNAQPTPDEQEIYAQCAQVAKSYKEYIESIEKYTGCGEFIRQAISSPSKQNDDQAWEAVVPCVAKLKEYYEFAQQLEQLFPKVLGFLCSQDPTVNFEKYQATAFQMGNPNIQNDFSYYRRTVSRMKMSNASGGNVVSDELANRMSLFFAHSNPVTKALIDAVSAGVTMRQLKVDHVCDCFAILAGVSYNKVSKQQTQPHGDALFLRIMVASILFHDHIDPVGAFAKESKINIRASVKTIQQYGGNDTNPLLNVVKFSTVHLNSETTPKATKQLLA</sequence>
<dbReference type="GO" id="GO:0030833">
    <property type="term" value="P:regulation of actin filament polymerization"/>
    <property type="evidence" value="ECO:0007669"/>
    <property type="project" value="InterPro"/>
</dbReference>
<reference evidence="6" key="1">
    <citation type="submission" date="2020-05" db="EMBL/GenBank/DDBJ databases">
        <title>Phylogenomic resolution of chytrid fungi.</title>
        <authorList>
            <person name="Stajich J.E."/>
            <person name="Amses K."/>
            <person name="Simmons R."/>
            <person name="Seto K."/>
            <person name="Myers J."/>
            <person name="Bonds A."/>
            <person name="Quandt C.A."/>
            <person name="Barry K."/>
            <person name="Liu P."/>
            <person name="Grigoriev I."/>
            <person name="Longcore J.E."/>
            <person name="James T.Y."/>
        </authorList>
    </citation>
    <scope>NUCLEOTIDE SEQUENCE</scope>
    <source>
        <strain evidence="6">PLAUS21</strain>
    </source>
</reference>
<evidence type="ECO:0000256" key="4">
    <source>
        <dbReference type="ARBA" id="ARBA00023288"/>
    </source>
</evidence>
<dbReference type="GO" id="GO:0031267">
    <property type="term" value="F:small GTPase binding"/>
    <property type="evidence" value="ECO:0007669"/>
    <property type="project" value="InterPro"/>
</dbReference>
<dbReference type="InterPro" id="IPR009828">
    <property type="entry name" value="CYRIA/CYRIB_Rac1-bd"/>
</dbReference>
<dbReference type="PANTHER" id="PTHR12422">
    <property type="entry name" value="GH09096P"/>
    <property type="match status" value="1"/>
</dbReference>
<organism evidence="6 7">
    <name type="scientific">Boothiomyces macroporosus</name>
    <dbReference type="NCBI Taxonomy" id="261099"/>
    <lineage>
        <taxon>Eukaryota</taxon>
        <taxon>Fungi</taxon>
        <taxon>Fungi incertae sedis</taxon>
        <taxon>Chytridiomycota</taxon>
        <taxon>Chytridiomycota incertae sedis</taxon>
        <taxon>Chytridiomycetes</taxon>
        <taxon>Rhizophydiales</taxon>
        <taxon>Terramycetaceae</taxon>
        <taxon>Boothiomyces</taxon>
    </lineage>
</organism>
<dbReference type="GO" id="GO:0016020">
    <property type="term" value="C:membrane"/>
    <property type="evidence" value="ECO:0007669"/>
    <property type="project" value="UniProtKB-SubCell"/>
</dbReference>
<evidence type="ECO:0000313" key="7">
    <source>
        <dbReference type="Proteomes" id="UP001210925"/>
    </source>
</evidence>
<evidence type="ECO:0000256" key="1">
    <source>
        <dbReference type="ARBA" id="ARBA00004635"/>
    </source>
</evidence>
<evidence type="ECO:0000313" key="6">
    <source>
        <dbReference type="EMBL" id="KAJ3256313.1"/>
    </source>
</evidence>
<name>A0AAD5Y7C4_9FUNG</name>
<evidence type="ECO:0000256" key="3">
    <source>
        <dbReference type="ARBA" id="ARBA00023136"/>
    </source>
</evidence>
<dbReference type="Pfam" id="PF07159">
    <property type="entry name" value="CYRIA-B_Rac1-bd"/>
    <property type="match status" value="1"/>
</dbReference>
<dbReference type="AlphaFoldDB" id="A0AAD5Y7C4"/>
<comment type="subcellular location">
    <subcellularLocation>
        <location evidence="1">Membrane</location>
        <topology evidence="1">Lipid-anchor</topology>
    </subcellularLocation>
</comment>
<evidence type="ECO:0000256" key="2">
    <source>
        <dbReference type="ARBA" id="ARBA00005778"/>
    </source>
</evidence>
<comment type="caution">
    <text evidence="6">The sequence shown here is derived from an EMBL/GenBank/DDBJ whole genome shotgun (WGS) entry which is preliminary data.</text>
</comment>
<keyword evidence="3" id="KW-0472">Membrane</keyword>
<proteinExistence type="inferred from homology"/>
<feature type="domain" description="CYRIA/CYRIB Rac1 binding" evidence="5">
    <location>
        <begin position="18"/>
        <end position="293"/>
    </location>
</feature>
<gene>
    <name evidence="6" type="primary">FAM49A</name>
    <name evidence="6" type="ORF">HK103_005568</name>
</gene>
<protein>
    <submittedName>
        <fullName evidence="6">Protein fam49a</fullName>
    </submittedName>
</protein>
<keyword evidence="4" id="KW-0449">Lipoprotein</keyword>
<dbReference type="Proteomes" id="UP001210925">
    <property type="component" value="Unassembled WGS sequence"/>
</dbReference>
<accession>A0AAD5Y7C4</accession>
<dbReference type="EMBL" id="JADGKB010000052">
    <property type="protein sequence ID" value="KAJ3256313.1"/>
    <property type="molecule type" value="Genomic_DNA"/>
</dbReference>
<dbReference type="InterPro" id="IPR039789">
    <property type="entry name" value="CYRI"/>
</dbReference>
<evidence type="ECO:0000259" key="5">
    <source>
        <dbReference type="Pfam" id="PF07159"/>
    </source>
</evidence>
<comment type="similarity">
    <text evidence="2">Belongs to the CYRI family.</text>
</comment>
<keyword evidence="7" id="KW-1185">Reference proteome</keyword>